<dbReference type="InterPro" id="IPR029069">
    <property type="entry name" value="HotDog_dom_sf"/>
</dbReference>
<sequence length="159" mass="17099">MALVASTWLFDSLSDRRPTAVPSFDDIPVGFEIGPREIAVTRADLVRYAGASGDFNPIHWSDRYARLGGLPQVIMQGALTMGLANRVLTDWLGDPGAVLEASVRCRDAVFVPDDDAGARIVVAAVVAAQLPQRRVRVDFTVTSEGVKVLSHAKTIVQLA</sequence>
<evidence type="ECO:0000313" key="3">
    <source>
        <dbReference type="EMBL" id="WUV48927.1"/>
    </source>
</evidence>
<dbReference type="PANTHER" id="PTHR43841">
    <property type="entry name" value="3-HYDROXYACYL-THIOESTER DEHYDRATASE HTDX-RELATED"/>
    <property type="match status" value="1"/>
</dbReference>
<name>A0ABZ1Z066_9NOCA</name>
<gene>
    <name evidence="3" type="ORF">OG563_12440</name>
</gene>
<comment type="similarity">
    <text evidence="1">Belongs to the enoyl-CoA hydratase/isomerase family.</text>
</comment>
<evidence type="ECO:0000259" key="2">
    <source>
        <dbReference type="Pfam" id="PF01575"/>
    </source>
</evidence>
<evidence type="ECO:0000313" key="4">
    <source>
        <dbReference type="Proteomes" id="UP001432062"/>
    </source>
</evidence>
<dbReference type="EMBL" id="CP109441">
    <property type="protein sequence ID" value="WUV48927.1"/>
    <property type="molecule type" value="Genomic_DNA"/>
</dbReference>
<dbReference type="SUPFAM" id="SSF54637">
    <property type="entry name" value="Thioesterase/thiol ester dehydrase-isomerase"/>
    <property type="match status" value="1"/>
</dbReference>
<keyword evidence="4" id="KW-1185">Reference proteome</keyword>
<reference evidence="3" key="1">
    <citation type="submission" date="2022-10" db="EMBL/GenBank/DDBJ databases">
        <title>The complete genomes of actinobacterial strains from the NBC collection.</title>
        <authorList>
            <person name="Joergensen T.S."/>
            <person name="Alvarez Arevalo M."/>
            <person name="Sterndorff E.B."/>
            <person name="Faurdal D."/>
            <person name="Vuksanovic O."/>
            <person name="Mourched A.-S."/>
            <person name="Charusanti P."/>
            <person name="Shaw S."/>
            <person name="Blin K."/>
            <person name="Weber T."/>
        </authorList>
    </citation>
    <scope>NUCLEOTIDE SEQUENCE</scope>
    <source>
        <strain evidence="3">NBC_01482</strain>
    </source>
</reference>
<dbReference type="PANTHER" id="PTHR43841:SF3">
    <property type="entry name" value="(3R)-HYDROXYACYL-ACP DEHYDRATASE SUBUNIT HADB"/>
    <property type="match status" value="1"/>
</dbReference>
<accession>A0ABZ1Z066</accession>
<dbReference type="RefSeq" id="WP_327093719.1">
    <property type="nucleotide sequence ID" value="NZ_CP109149.1"/>
</dbReference>
<proteinExistence type="inferred from homology"/>
<protein>
    <submittedName>
        <fullName evidence="3">MaoC/PaaZ C-terminal domain-containing protein</fullName>
    </submittedName>
</protein>
<dbReference type="Proteomes" id="UP001432062">
    <property type="component" value="Chromosome"/>
</dbReference>
<feature type="domain" description="MaoC-like" evidence="2">
    <location>
        <begin position="36"/>
        <end position="122"/>
    </location>
</feature>
<organism evidence="3 4">
    <name type="scientific">Nocardia vinacea</name>
    <dbReference type="NCBI Taxonomy" id="96468"/>
    <lineage>
        <taxon>Bacteria</taxon>
        <taxon>Bacillati</taxon>
        <taxon>Actinomycetota</taxon>
        <taxon>Actinomycetes</taxon>
        <taxon>Mycobacteriales</taxon>
        <taxon>Nocardiaceae</taxon>
        <taxon>Nocardia</taxon>
    </lineage>
</organism>
<dbReference type="Pfam" id="PF01575">
    <property type="entry name" value="MaoC_dehydratas"/>
    <property type="match status" value="1"/>
</dbReference>
<evidence type="ECO:0000256" key="1">
    <source>
        <dbReference type="ARBA" id="ARBA00005254"/>
    </source>
</evidence>
<dbReference type="Gene3D" id="3.10.129.10">
    <property type="entry name" value="Hotdog Thioesterase"/>
    <property type="match status" value="1"/>
</dbReference>
<dbReference type="InterPro" id="IPR002539">
    <property type="entry name" value="MaoC-like_dom"/>
</dbReference>